<gene>
    <name evidence="1" type="ORF">R3P38DRAFT_3238636</name>
</gene>
<organism evidence="1 2">
    <name type="scientific">Favolaschia claudopus</name>
    <dbReference type="NCBI Taxonomy" id="2862362"/>
    <lineage>
        <taxon>Eukaryota</taxon>
        <taxon>Fungi</taxon>
        <taxon>Dikarya</taxon>
        <taxon>Basidiomycota</taxon>
        <taxon>Agaricomycotina</taxon>
        <taxon>Agaricomycetes</taxon>
        <taxon>Agaricomycetidae</taxon>
        <taxon>Agaricales</taxon>
        <taxon>Marasmiineae</taxon>
        <taxon>Mycenaceae</taxon>
        <taxon>Favolaschia</taxon>
    </lineage>
</organism>
<dbReference type="AlphaFoldDB" id="A0AAV9Z9P4"/>
<evidence type="ECO:0000313" key="2">
    <source>
        <dbReference type="Proteomes" id="UP001362999"/>
    </source>
</evidence>
<accession>A0AAV9Z9P4</accession>
<protein>
    <submittedName>
        <fullName evidence="1">Uncharacterized protein</fullName>
    </submittedName>
</protein>
<reference evidence="1 2" key="1">
    <citation type="journal article" date="2024" name="J Genomics">
        <title>Draft genome sequencing and assembly of Favolaschia claudopus CIRM-BRFM 2984 isolated from oak limbs.</title>
        <authorList>
            <person name="Navarro D."/>
            <person name="Drula E."/>
            <person name="Chaduli D."/>
            <person name="Cazenave R."/>
            <person name="Ahrendt S."/>
            <person name="Wang J."/>
            <person name="Lipzen A."/>
            <person name="Daum C."/>
            <person name="Barry K."/>
            <person name="Grigoriev I.V."/>
            <person name="Favel A."/>
            <person name="Rosso M.N."/>
            <person name="Martin F."/>
        </authorList>
    </citation>
    <scope>NUCLEOTIDE SEQUENCE [LARGE SCALE GENOMIC DNA]</scope>
    <source>
        <strain evidence="1 2">CIRM-BRFM 2984</strain>
    </source>
</reference>
<name>A0AAV9Z9P4_9AGAR</name>
<keyword evidence="2" id="KW-1185">Reference proteome</keyword>
<dbReference type="Proteomes" id="UP001362999">
    <property type="component" value="Unassembled WGS sequence"/>
</dbReference>
<proteinExistence type="predicted"/>
<comment type="caution">
    <text evidence="1">The sequence shown here is derived from an EMBL/GenBank/DDBJ whole genome shotgun (WGS) entry which is preliminary data.</text>
</comment>
<evidence type="ECO:0000313" key="1">
    <source>
        <dbReference type="EMBL" id="KAK6974866.1"/>
    </source>
</evidence>
<sequence length="101" mass="12163">MPRSARRQTSIDPAKLRFLRHHWTQYLDALDHGTTAGFYRLVVAKYFDCFGYYPLRVPWDGIRREPWITNVDELDERCRLIAYVSHIIQNWYRSSDGVWMP</sequence>
<dbReference type="EMBL" id="JAWWNJ010000178">
    <property type="protein sequence ID" value="KAK6974866.1"/>
    <property type="molecule type" value="Genomic_DNA"/>
</dbReference>